<keyword evidence="3" id="KW-1185">Reference proteome</keyword>
<reference evidence="2 3" key="1">
    <citation type="submission" date="2019-11" db="EMBL/GenBank/DDBJ databases">
        <title>Whole genome sequence of Oryza granulata.</title>
        <authorList>
            <person name="Li W."/>
        </authorList>
    </citation>
    <scope>NUCLEOTIDE SEQUENCE [LARGE SCALE GENOMIC DNA]</scope>
    <source>
        <strain evidence="3">cv. Menghai</strain>
        <tissue evidence="2">Leaf</tissue>
    </source>
</reference>
<dbReference type="AlphaFoldDB" id="A0A6G1EYZ4"/>
<comment type="caution">
    <text evidence="2">The sequence shown here is derived from an EMBL/GenBank/DDBJ whole genome shotgun (WGS) entry which is preliminary data.</text>
</comment>
<sequence length="99" mass="10657">MRRQEPGARRCGGLEEAAQRGAQEDGSREHGGGGFEEAAAERLTGVGFWRRRQPPAEGLTVLTRSLLSRRLPVPSPLSPQASAARRNANESLRLGLLLG</sequence>
<gene>
    <name evidence="2" type="ORF">E2562_026081</name>
</gene>
<evidence type="ECO:0000313" key="2">
    <source>
        <dbReference type="EMBL" id="KAF0929867.1"/>
    </source>
</evidence>
<dbReference type="Proteomes" id="UP000479710">
    <property type="component" value="Unassembled WGS sequence"/>
</dbReference>
<evidence type="ECO:0000256" key="1">
    <source>
        <dbReference type="SAM" id="MobiDB-lite"/>
    </source>
</evidence>
<accession>A0A6G1EYZ4</accession>
<dbReference type="EMBL" id="SPHZ02000002">
    <property type="protein sequence ID" value="KAF0929867.1"/>
    <property type="molecule type" value="Genomic_DNA"/>
</dbReference>
<evidence type="ECO:0000313" key="3">
    <source>
        <dbReference type="Proteomes" id="UP000479710"/>
    </source>
</evidence>
<name>A0A6G1EYZ4_9ORYZ</name>
<proteinExistence type="predicted"/>
<protein>
    <submittedName>
        <fullName evidence="2">Uncharacterized protein</fullName>
    </submittedName>
</protein>
<feature type="compositionally biased region" description="Basic and acidic residues" evidence="1">
    <location>
        <begin position="22"/>
        <end position="31"/>
    </location>
</feature>
<feature type="region of interest" description="Disordered" evidence="1">
    <location>
        <begin position="1"/>
        <end position="37"/>
    </location>
</feature>
<organism evidence="2 3">
    <name type="scientific">Oryza meyeriana var. granulata</name>
    <dbReference type="NCBI Taxonomy" id="110450"/>
    <lineage>
        <taxon>Eukaryota</taxon>
        <taxon>Viridiplantae</taxon>
        <taxon>Streptophyta</taxon>
        <taxon>Embryophyta</taxon>
        <taxon>Tracheophyta</taxon>
        <taxon>Spermatophyta</taxon>
        <taxon>Magnoliopsida</taxon>
        <taxon>Liliopsida</taxon>
        <taxon>Poales</taxon>
        <taxon>Poaceae</taxon>
        <taxon>BOP clade</taxon>
        <taxon>Oryzoideae</taxon>
        <taxon>Oryzeae</taxon>
        <taxon>Oryzinae</taxon>
        <taxon>Oryza</taxon>
        <taxon>Oryza meyeriana</taxon>
    </lineage>
</organism>